<evidence type="ECO:0000313" key="3">
    <source>
        <dbReference type="Proteomes" id="UP001179280"/>
    </source>
</evidence>
<proteinExistence type="predicted"/>
<protein>
    <submittedName>
        <fullName evidence="2">Uncharacterized protein</fullName>
    </submittedName>
</protein>
<keyword evidence="1" id="KW-0472">Membrane</keyword>
<dbReference type="EMBL" id="JAFBCV010000001">
    <property type="protein sequence ID" value="MBM7837220.1"/>
    <property type="molecule type" value="Genomic_DNA"/>
</dbReference>
<accession>A0ABS2SNX9</accession>
<name>A0ABS2SNX9_9BACI</name>
<feature type="transmembrane region" description="Helical" evidence="1">
    <location>
        <begin position="6"/>
        <end position="39"/>
    </location>
</feature>
<organism evidence="2 3">
    <name type="scientific">Shouchella xiaoxiensis</name>
    <dbReference type="NCBI Taxonomy" id="766895"/>
    <lineage>
        <taxon>Bacteria</taxon>
        <taxon>Bacillati</taxon>
        <taxon>Bacillota</taxon>
        <taxon>Bacilli</taxon>
        <taxon>Bacillales</taxon>
        <taxon>Bacillaceae</taxon>
        <taxon>Shouchella</taxon>
    </lineage>
</organism>
<keyword evidence="3" id="KW-1185">Reference proteome</keyword>
<feature type="transmembrane region" description="Helical" evidence="1">
    <location>
        <begin position="51"/>
        <end position="73"/>
    </location>
</feature>
<dbReference type="Proteomes" id="UP001179280">
    <property type="component" value="Unassembled WGS sequence"/>
</dbReference>
<reference evidence="2" key="1">
    <citation type="submission" date="2021-01" db="EMBL/GenBank/DDBJ databases">
        <title>Genomic Encyclopedia of Type Strains, Phase IV (KMG-IV): sequencing the most valuable type-strain genomes for metagenomic binning, comparative biology and taxonomic classification.</title>
        <authorList>
            <person name="Goeker M."/>
        </authorList>
    </citation>
    <scope>NUCLEOTIDE SEQUENCE</scope>
    <source>
        <strain evidence="2">DSM 21943</strain>
    </source>
</reference>
<dbReference type="RefSeq" id="WP_204464096.1">
    <property type="nucleotide sequence ID" value="NZ_JAFBCV010000001.1"/>
</dbReference>
<sequence>MLRYPLLFLLILLLNLFFGLSPSIIPFVTIALSLLGIVFLLRQKTHSQPALRYTSFILLSFGLIQSIMLASYWNLSAGMDAAFLLTCA</sequence>
<comment type="caution">
    <text evidence="2">The sequence shown here is derived from an EMBL/GenBank/DDBJ whole genome shotgun (WGS) entry which is preliminary data.</text>
</comment>
<evidence type="ECO:0000313" key="2">
    <source>
        <dbReference type="EMBL" id="MBM7837220.1"/>
    </source>
</evidence>
<evidence type="ECO:0000256" key="1">
    <source>
        <dbReference type="SAM" id="Phobius"/>
    </source>
</evidence>
<keyword evidence="1" id="KW-1133">Transmembrane helix</keyword>
<keyword evidence="1" id="KW-0812">Transmembrane</keyword>
<gene>
    <name evidence="2" type="ORF">JOC54_000451</name>
</gene>